<comment type="caution">
    <text evidence="1">The sequence shown here is derived from an EMBL/GenBank/DDBJ whole genome shotgun (WGS) entry which is preliminary data.</text>
</comment>
<evidence type="ECO:0000313" key="2">
    <source>
        <dbReference type="Proteomes" id="UP000322699"/>
    </source>
</evidence>
<gene>
    <name evidence="1" type="ORF">LF1_48690</name>
</gene>
<evidence type="ECO:0000313" key="1">
    <source>
        <dbReference type="EMBL" id="KAA1262305.1"/>
    </source>
</evidence>
<dbReference type="RefSeq" id="WP_149753019.1">
    <property type="nucleotide sequence ID" value="NZ_LWSK01000011.1"/>
</dbReference>
<accession>A0A5B1CQR3</accession>
<sequence length="69" mass="7911">MKQLAKRFYGLLDRYGLECCPGVNVDTQNGIPIARRGGAYFTLTYRYRDDVTVHGIKRALSFLCPRKAR</sequence>
<name>A0A5B1CQR3_9BACT</name>
<keyword evidence="2" id="KW-1185">Reference proteome</keyword>
<dbReference type="AlphaFoldDB" id="A0A5B1CQR3"/>
<reference evidence="1 2" key="1">
    <citation type="submission" date="2019-08" db="EMBL/GenBank/DDBJ databases">
        <title>Deep-cultivation of Planctomycetes and their phenomic and genomic characterization uncovers novel biology.</title>
        <authorList>
            <person name="Wiegand S."/>
            <person name="Jogler M."/>
            <person name="Boedeker C."/>
            <person name="Pinto D."/>
            <person name="Vollmers J."/>
            <person name="Rivas-Marin E."/>
            <person name="Kohn T."/>
            <person name="Peeters S.H."/>
            <person name="Heuer A."/>
            <person name="Rast P."/>
            <person name="Oberbeckmann S."/>
            <person name="Bunk B."/>
            <person name="Jeske O."/>
            <person name="Meyerdierks A."/>
            <person name="Storesund J.E."/>
            <person name="Kallscheuer N."/>
            <person name="Luecker S."/>
            <person name="Lage O.M."/>
            <person name="Pohl T."/>
            <person name="Merkel B.J."/>
            <person name="Hornburger P."/>
            <person name="Mueller R.-W."/>
            <person name="Bruemmer F."/>
            <person name="Labrenz M."/>
            <person name="Spormann A.M."/>
            <person name="Op Den Camp H."/>
            <person name="Overmann J."/>
            <person name="Amann R."/>
            <person name="Jetten M.S.M."/>
            <person name="Mascher T."/>
            <person name="Medema M.H."/>
            <person name="Devos D.P."/>
            <person name="Kaster A.-K."/>
            <person name="Ovreas L."/>
            <person name="Rohde M."/>
            <person name="Galperin M.Y."/>
            <person name="Jogler C."/>
        </authorList>
    </citation>
    <scope>NUCLEOTIDE SEQUENCE [LARGE SCALE GENOMIC DNA]</scope>
    <source>
        <strain evidence="1 2">LF1</strain>
    </source>
</reference>
<organism evidence="1 2">
    <name type="scientific">Rubripirellula obstinata</name>
    <dbReference type="NCBI Taxonomy" id="406547"/>
    <lineage>
        <taxon>Bacteria</taxon>
        <taxon>Pseudomonadati</taxon>
        <taxon>Planctomycetota</taxon>
        <taxon>Planctomycetia</taxon>
        <taxon>Pirellulales</taxon>
        <taxon>Pirellulaceae</taxon>
        <taxon>Rubripirellula</taxon>
    </lineage>
</organism>
<protein>
    <submittedName>
        <fullName evidence="1">Uncharacterized protein</fullName>
    </submittedName>
</protein>
<dbReference type="EMBL" id="VRLW01000001">
    <property type="protein sequence ID" value="KAA1262305.1"/>
    <property type="molecule type" value="Genomic_DNA"/>
</dbReference>
<proteinExistence type="predicted"/>
<dbReference type="Proteomes" id="UP000322699">
    <property type="component" value="Unassembled WGS sequence"/>
</dbReference>